<dbReference type="InterPro" id="IPR001482">
    <property type="entry name" value="T2SS/T4SS_dom"/>
</dbReference>
<dbReference type="PANTHER" id="PTHR30486:SF6">
    <property type="entry name" value="TYPE IV PILUS RETRACTATION ATPASE PILT"/>
    <property type="match status" value="1"/>
</dbReference>
<protein>
    <submittedName>
        <fullName evidence="3">ATPase</fullName>
    </submittedName>
</protein>
<name>A0A2W5C2W3_9BACT</name>
<dbReference type="EMBL" id="QFNK01000018">
    <property type="protein sequence ID" value="PZO88408.1"/>
    <property type="molecule type" value="Genomic_DNA"/>
</dbReference>
<dbReference type="Gene3D" id="3.30.450.90">
    <property type="match status" value="1"/>
</dbReference>
<proteinExistence type="inferred from homology"/>
<gene>
    <name evidence="3" type="ORF">DI626_01785</name>
</gene>
<dbReference type="GO" id="GO:0016887">
    <property type="term" value="F:ATP hydrolysis activity"/>
    <property type="evidence" value="ECO:0007669"/>
    <property type="project" value="InterPro"/>
</dbReference>
<dbReference type="Pfam" id="PF00437">
    <property type="entry name" value="T2SSE"/>
    <property type="match status" value="1"/>
</dbReference>
<evidence type="ECO:0000259" key="2">
    <source>
        <dbReference type="Pfam" id="PF00437"/>
    </source>
</evidence>
<reference evidence="3 4" key="1">
    <citation type="submission" date="2017-08" db="EMBL/GenBank/DDBJ databases">
        <title>Infants hospitalized years apart are colonized by the same room-sourced microbial strains.</title>
        <authorList>
            <person name="Brooks B."/>
            <person name="Olm M.R."/>
            <person name="Firek B.A."/>
            <person name="Baker R."/>
            <person name="Thomas B.C."/>
            <person name="Morowitz M.J."/>
            <person name="Banfield J.F."/>
        </authorList>
    </citation>
    <scope>NUCLEOTIDE SEQUENCE [LARGE SCALE GENOMIC DNA]</scope>
    <source>
        <strain evidence="3">S2_018_000_R2_104</strain>
    </source>
</reference>
<sequence length="389" mass="43367">MVARKPVSLLKAKDNIAETWPEEPPRFQDDQVDAFLLWCVKKNSSDVTIQTDRPVYNEIYGTLYPATYRPIDAADMNVFLTKIYGPEAGARLASGTDLDLSYEIRPDRYTRIRFRVNVTPVLSRGRDSAQITMRVLPNEPPTMTDLNVEDDVIKSWAPRQGMVIVTGPTGSGKTTLLAAGIRMLMERRRGCGKVVCYEAPIEYVYDAIKSPRSLISQSEIPRHLPDFARGVRNALRRKPNIILVGEARDKETISAAIEAAQTGHLVYTTTHTTGVAATIQRMVATFDPNERSERAYALMETVRMVVTQTLVPKTAGGRMGVREWMRFSDEVREKLLGMDFKDWPSEIQRMLPFHGQSMAKSAGAAFDAGLIDRRTYITLSSSTGAGGAD</sequence>
<comment type="similarity">
    <text evidence="1">Belongs to the GSP E family.</text>
</comment>
<accession>A0A2W5C2W3</accession>
<dbReference type="InterPro" id="IPR027417">
    <property type="entry name" value="P-loop_NTPase"/>
</dbReference>
<dbReference type="InterPro" id="IPR050921">
    <property type="entry name" value="T4SS_GSP_E_ATPase"/>
</dbReference>
<dbReference type="SUPFAM" id="SSF52540">
    <property type="entry name" value="P-loop containing nucleoside triphosphate hydrolases"/>
    <property type="match status" value="1"/>
</dbReference>
<evidence type="ECO:0000256" key="1">
    <source>
        <dbReference type="ARBA" id="ARBA00006611"/>
    </source>
</evidence>
<feature type="domain" description="Bacterial type II secretion system protein E" evidence="2">
    <location>
        <begin position="110"/>
        <end position="313"/>
    </location>
</feature>
<comment type="caution">
    <text evidence="3">The sequence shown here is derived from an EMBL/GenBank/DDBJ whole genome shotgun (WGS) entry which is preliminary data.</text>
</comment>
<dbReference type="Gene3D" id="3.40.50.300">
    <property type="entry name" value="P-loop containing nucleotide triphosphate hydrolases"/>
    <property type="match status" value="1"/>
</dbReference>
<evidence type="ECO:0000313" key="3">
    <source>
        <dbReference type="EMBL" id="PZO88408.1"/>
    </source>
</evidence>
<evidence type="ECO:0000313" key="4">
    <source>
        <dbReference type="Proteomes" id="UP000249557"/>
    </source>
</evidence>
<organism evidence="3 4">
    <name type="scientific">Micavibrio aeruginosavorus</name>
    <dbReference type="NCBI Taxonomy" id="349221"/>
    <lineage>
        <taxon>Bacteria</taxon>
        <taxon>Pseudomonadati</taxon>
        <taxon>Bdellovibrionota</taxon>
        <taxon>Bdellovibrionia</taxon>
        <taxon>Bdellovibrionales</taxon>
        <taxon>Pseudobdellovibrionaceae</taxon>
        <taxon>Micavibrio</taxon>
    </lineage>
</organism>
<dbReference type="AlphaFoldDB" id="A0A2W5C2W3"/>
<dbReference type="PANTHER" id="PTHR30486">
    <property type="entry name" value="TWITCHING MOTILITY PROTEIN PILT"/>
    <property type="match status" value="1"/>
</dbReference>
<dbReference type="Proteomes" id="UP000249557">
    <property type="component" value="Unassembled WGS sequence"/>
</dbReference>